<gene>
    <name evidence="1" type="ORF">MetMK1DRAFT_00022510</name>
</gene>
<dbReference type="STRING" id="671065.MetMK1DRAFT_00022510"/>
<evidence type="ECO:0000313" key="1">
    <source>
        <dbReference type="EMBL" id="EHP69488.1"/>
    </source>
</evidence>
<dbReference type="AlphaFoldDB" id="H2C6R1"/>
<dbReference type="RefSeq" id="WP_009073600.1">
    <property type="nucleotide sequence ID" value="NZ_JH597768.1"/>
</dbReference>
<accession>H2C6R1</accession>
<evidence type="ECO:0000313" key="2">
    <source>
        <dbReference type="Proteomes" id="UP000003980"/>
    </source>
</evidence>
<proteinExistence type="predicted"/>
<name>H2C6R1_9CREN</name>
<protein>
    <submittedName>
        <fullName evidence="1">Uncharacterized protein</fullName>
    </submittedName>
</protein>
<dbReference type="OrthoDB" id="43379at2157"/>
<sequence>MLRVLKIEGSINEKDLIGFDGNCVTQILGELPSEALLRQACFFFFRYLEKRKIRNPSLFFLTLLAATDQIDEALSKYGQKRRYIIKCCKDSWEFPPTLIKNWEERIALSTNAIISIE</sequence>
<organism evidence="1 2">
    <name type="scientific">Metallosphaera yellowstonensis MK1</name>
    <dbReference type="NCBI Taxonomy" id="671065"/>
    <lineage>
        <taxon>Archaea</taxon>
        <taxon>Thermoproteota</taxon>
        <taxon>Thermoprotei</taxon>
        <taxon>Sulfolobales</taxon>
        <taxon>Sulfolobaceae</taxon>
        <taxon>Metallosphaera</taxon>
    </lineage>
</organism>
<dbReference type="EMBL" id="JH597768">
    <property type="protein sequence ID" value="EHP69488.1"/>
    <property type="molecule type" value="Genomic_DNA"/>
</dbReference>
<dbReference type="Proteomes" id="UP000003980">
    <property type="component" value="Unassembled WGS sequence"/>
</dbReference>
<dbReference type="HOGENOM" id="CLU_168021_0_0_2"/>
<keyword evidence="2" id="KW-1185">Reference proteome</keyword>
<reference evidence="1 2" key="1">
    <citation type="submission" date="2012-01" db="EMBL/GenBank/DDBJ databases">
        <title>Improved High-Quality Draft sequence of Metallosphaera yellowstonensis MK1.</title>
        <authorList>
            <consortium name="US DOE Joint Genome Institute"/>
            <person name="Lucas S."/>
            <person name="Han J."/>
            <person name="Cheng J.-F."/>
            <person name="Goodwin L."/>
            <person name="Pitluck S."/>
            <person name="Peters L."/>
            <person name="Teshima H."/>
            <person name="Detter J.C."/>
            <person name="Han C."/>
            <person name="Tapia R."/>
            <person name="Land M."/>
            <person name="Hauser L."/>
            <person name="Kyrpides N."/>
            <person name="Kozubal M."/>
            <person name="Macur R.E."/>
            <person name="Jay Z."/>
            <person name="Inskeep W."/>
            <person name="Woyke T."/>
        </authorList>
    </citation>
    <scope>NUCLEOTIDE SEQUENCE [LARGE SCALE GENOMIC DNA]</scope>
    <source>
        <strain evidence="1 2">MK1</strain>
    </source>
</reference>
<dbReference type="eggNOG" id="arCOG07188">
    <property type="taxonomic scope" value="Archaea"/>
</dbReference>